<evidence type="ECO:0000313" key="1">
    <source>
        <dbReference type="EMBL" id="KAJ7542955.1"/>
    </source>
</evidence>
<comment type="caution">
    <text evidence="1">The sequence shown here is derived from an EMBL/GenBank/DDBJ whole genome shotgun (WGS) entry which is preliminary data.</text>
</comment>
<gene>
    <name evidence="1" type="ORF">O6H91_09G019400</name>
</gene>
<organism evidence="1 2">
    <name type="scientific">Diphasiastrum complanatum</name>
    <name type="common">Issler's clubmoss</name>
    <name type="synonym">Lycopodium complanatum</name>
    <dbReference type="NCBI Taxonomy" id="34168"/>
    <lineage>
        <taxon>Eukaryota</taxon>
        <taxon>Viridiplantae</taxon>
        <taxon>Streptophyta</taxon>
        <taxon>Embryophyta</taxon>
        <taxon>Tracheophyta</taxon>
        <taxon>Lycopodiopsida</taxon>
        <taxon>Lycopodiales</taxon>
        <taxon>Lycopodiaceae</taxon>
        <taxon>Lycopodioideae</taxon>
        <taxon>Diphasiastrum</taxon>
    </lineage>
</organism>
<keyword evidence="2" id="KW-1185">Reference proteome</keyword>
<protein>
    <submittedName>
        <fullName evidence="1">Uncharacterized protein</fullName>
    </submittedName>
</protein>
<reference evidence="2" key="1">
    <citation type="journal article" date="2024" name="Proc. Natl. Acad. Sci. U.S.A.">
        <title>Extraordinary preservation of gene collinearity over three hundred million years revealed in homosporous lycophytes.</title>
        <authorList>
            <person name="Li C."/>
            <person name="Wickell D."/>
            <person name="Kuo L.Y."/>
            <person name="Chen X."/>
            <person name="Nie B."/>
            <person name="Liao X."/>
            <person name="Peng D."/>
            <person name="Ji J."/>
            <person name="Jenkins J."/>
            <person name="Williams M."/>
            <person name="Shu S."/>
            <person name="Plott C."/>
            <person name="Barry K."/>
            <person name="Rajasekar S."/>
            <person name="Grimwood J."/>
            <person name="Han X."/>
            <person name="Sun S."/>
            <person name="Hou Z."/>
            <person name="He W."/>
            <person name="Dai G."/>
            <person name="Sun C."/>
            <person name="Schmutz J."/>
            <person name="Leebens-Mack J.H."/>
            <person name="Li F.W."/>
            <person name="Wang L."/>
        </authorList>
    </citation>
    <scope>NUCLEOTIDE SEQUENCE [LARGE SCALE GENOMIC DNA]</scope>
    <source>
        <strain evidence="2">cv. PW_Plant_1</strain>
    </source>
</reference>
<evidence type="ECO:0000313" key="2">
    <source>
        <dbReference type="Proteomes" id="UP001162992"/>
    </source>
</evidence>
<name>A0ACC2CLT0_DIPCM</name>
<sequence>MGLFYREGYQCPQLDRRAAVAQHKHVNPKPNANWITDYPTTYNTMEGVTCRGFVERSSHFYRFLLTLFTEQEGVVVDLFAGTCNLAQASMHSNRHCISLESDDSMFTSFLRELASQSISNCQFFDTTQHNTSCITFLICNCFAYIFFQESKDAGHSCTSSLVTIFLRSILGST</sequence>
<accession>A0ACC2CLT0</accession>
<dbReference type="EMBL" id="CM055100">
    <property type="protein sequence ID" value="KAJ7542955.1"/>
    <property type="molecule type" value="Genomic_DNA"/>
</dbReference>
<dbReference type="Proteomes" id="UP001162992">
    <property type="component" value="Chromosome 9"/>
</dbReference>
<proteinExistence type="predicted"/>